<dbReference type="Pfam" id="PF00842">
    <property type="entry name" value="Ala_racemase_C"/>
    <property type="match status" value="1"/>
</dbReference>
<feature type="binding site" evidence="5">
    <location>
        <position position="315"/>
    </location>
    <ligand>
        <name>substrate</name>
    </ligand>
</feature>
<evidence type="ECO:0000256" key="4">
    <source>
        <dbReference type="PIRSR" id="PIRSR600821-50"/>
    </source>
</evidence>
<name>B8C1E5_THAPS</name>
<dbReference type="HOGENOM" id="CLU_028393_2_2_1"/>
<dbReference type="Pfam" id="PF01168">
    <property type="entry name" value="Ala_racemase_N"/>
    <property type="match status" value="1"/>
</dbReference>
<keyword evidence="8" id="KW-1185">Reference proteome</keyword>
<evidence type="ECO:0000256" key="5">
    <source>
        <dbReference type="PIRSR" id="PIRSR600821-52"/>
    </source>
</evidence>
<dbReference type="Gene3D" id="3.20.20.10">
    <property type="entry name" value="Alanine racemase"/>
    <property type="match status" value="1"/>
</dbReference>
<evidence type="ECO:0000256" key="2">
    <source>
        <dbReference type="ARBA" id="ARBA00022898"/>
    </source>
</evidence>
<evidence type="ECO:0000259" key="6">
    <source>
        <dbReference type="SMART" id="SM01005"/>
    </source>
</evidence>
<dbReference type="FunFam" id="3.20.20.10:FF:000002">
    <property type="entry name" value="Alanine racemase"/>
    <property type="match status" value="1"/>
</dbReference>
<evidence type="ECO:0000256" key="1">
    <source>
        <dbReference type="ARBA" id="ARBA00001933"/>
    </source>
</evidence>
<sequence length="388" mass="41958">IHLSSIRHNYNVVQSSAAQQQCQVIVVVKADGYGHGAVMTACHLVERCGAEAFAVATLEEGVALRRALEERFPPSSLAPRRKRAEVERVAERRKEELMGDQRKIHILLRSYHHSAESTWKCWWHSLVDSGMGRLGFKTDQISADGNTPLSSPTPSLEMPFYGMCTHMADANSTSTYTHSQMDRFRSLLHRVRSAGVAVPTISTDNSAALLTTSLTHFDPNAILGFVRCGGAIYGQRPAFKELRAVSTLTATVKHVAVISEGESVGYDRAYVAPMDVRIATLTVGFADGYPRELGNGVGRVSIRGSTFPVAGNVCMDMLMVELGPAEDEGAGAHVTVGDIAVLWGPEGMDVENCGNGLVTLADLAATLKTTQSALTCGLDKLRVQRQFV</sequence>
<dbReference type="STRING" id="35128.B8C1E5"/>
<dbReference type="eggNOG" id="ENOG502T743">
    <property type="taxonomic scope" value="Eukaryota"/>
</dbReference>
<dbReference type="InterPro" id="IPR001608">
    <property type="entry name" value="Ala_racemase_N"/>
</dbReference>
<evidence type="ECO:0000313" key="8">
    <source>
        <dbReference type="Proteomes" id="UP000001449"/>
    </source>
</evidence>
<feature type="binding site" evidence="5">
    <location>
        <position position="133"/>
    </location>
    <ligand>
        <name>substrate</name>
    </ligand>
</feature>
<dbReference type="InterPro" id="IPR000821">
    <property type="entry name" value="Ala_racemase"/>
</dbReference>
<dbReference type="Proteomes" id="UP000001449">
    <property type="component" value="Chromosome 4"/>
</dbReference>
<dbReference type="SUPFAM" id="SSF50621">
    <property type="entry name" value="Alanine racemase C-terminal domain-like"/>
    <property type="match status" value="1"/>
</dbReference>
<dbReference type="PROSITE" id="PS00395">
    <property type="entry name" value="ALANINE_RACEMASE"/>
    <property type="match status" value="1"/>
</dbReference>
<dbReference type="PaxDb" id="35128-Thaps262099"/>
<dbReference type="InterPro" id="IPR011079">
    <property type="entry name" value="Ala_racemase_C"/>
</dbReference>
<dbReference type="KEGG" id="tps:THAPSDRAFT_262099"/>
<dbReference type="Gene3D" id="2.40.37.10">
    <property type="entry name" value="Lyase, Ornithine Decarboxylase, Chain A, domain 1"/>
    <property type="match status" value="1"/>
</dbReference>
<keyword evidence="2 4" id="KW-0663">Pyridoxal phosphate</keyword>
<dbReference type="GeneID" id="7452616"/>
<accession>B8C1E5</accession>
<dbReference type="GO" id="GO:0006522">
    <property type="term" value="P:alanine metabolic process"/>
    <property type="evidence" value="ECO:0007669"/>
    <property type="project" value="InterPro"/>
</dbReference>
<proteinExistence type="predicted"/>
<dbReference type="AlphaFoldDB" id="B8C1E5"/>
<protein>
    <submittedName>
        <fullName evidence="7">Alanine racemase</fullName>
        <ecNumber evidence="7">5.1.1.1</ecNumber>
    </submittedName>
</protein>
<dbReference type="GO" id="GO:0008784">
    <property type="term" value="F:alanine racemase activity"/>
    <property type="evidence" value="ECO:0000318"/>
    <property type="project" value="GO_Central"/>
</dbReference>
<feature type="non-terminal residue" evidence="7">
    <location>
        <position position="1"/>
    </location>
</feature>
<organism evidence="7 8">
    <name type="scientific">Thalassiosira pseudonana</name>
    <name type="common">Marine diatom</name>
    <name type="synonym">Cyclotella nana</name>
    <dbReference type="NCBI Taxonomy" id="35128"/>
    <lineage>
        <taxon>Eukaryota</taxon>
        <taxon>Sar</taxon>
        <taxon>Stramenopiles</taxon>
        <taxon>Ochrophyta</taxon>
        <taxon>Bacillariophyta</taxon>
        <taxon>Coscinodiscophyceae</taxon>
        <taxon>Thalassiosirophycidae</taxon>
        <taxon>Thalassiosirales</taxon>
        <taxon>Thalassiosiraceae</taxon>
        <taxon>Thalassiosira</taxon>
    </lineage>
</organism>
<dbReference type="InterPro" id="IPR020622">
    <property type="entry name" value="Ala_racemase_pyridoxalP-BS"/>
</dbReference>
<dbReference type="SUPFAM" id="SSF51419">
    <property type="entry name" value="PLP-binding barrel"/>
    <property type="match status" value="1"/>
</dbReference>
<keyword evidence="3 7" id="KW-0413">Isomerase</keyword>
<dbReference type="PANTHER" id="PTHR30511">
    <property type="entry name" value="ALANINE RACEMASE"/>
    <property type="match status" value="1"/>
</dbReference>
<dbReference type="EC" id="5.1.1.1" evidence="7"/>
<dbReference type="InterPro" id="IPR009006">
    <property type="entry name" value="Ala_racemase/Decarboxylase_C"/>
</dbReference>
<feature type="domain" description="Alanine racemase C-terminal" evidence="6">
    <location>
        <begin position="245"/>
        <end position="388"/>
    </location>
</feature>
<dbReference type="PANTHER" id="PTHR30511:SF0">
    <property type="entry name" value="ALANINE RACEMASE, CATABOLIC-RELATED"/>
    <property type="match status" value="1"/>
</dbReference>
<dbReference type="CDD" id="cd00430">
    <property type="entry name" value="PLPDE_III_AR"/>
    <property type="match status" value="1"/>
</dbReference>
<feature type="modified residue" description="N6-(pyridoxal phosphate)lysine" evidence="4">
    <location>
        <position position="29"/>
    </location>
</feature>
<dbReference type="GO" id="GO:0030170">
    <property type="term" value="F:pyridoxal phosphate binding"/>
    <property type="evidence" value="ECO:0000318"/>
    <property type="project" value="GO_Central"/>
</dbReference>
<dbReference type="SMART" id="SM01005">
    <property type="entry name" value="Ala_racemase_C"/>
    <property type="match status" value="1"/>
</dbReference>
<dbReference type="EMBL" id="CM000641">
    <property type="protein sequence ID" value="EED92764.1"/>
    <property type="molecule type" value="Genomic_DNA"/>
</dbReference>
<dbReference type="RefSeq" id="XP_002289227.1">
    <property type="nucleotide sequence ID" value="XM_002289191.1"/>
</dbReference>
<dbReference type="InParanoid" id="B8C1E5"/>
<dbReference type="NCBIfam" id="TIGR00492">
    <property type="entry name" value="alr"/>
    <property type="match status" value="1"/>
</dbReference>
<dbReference type="GO" id="GO:0005829">
    <property type="term" value="C:cytosol"/>
    <property type="evidence" value="ECO:0000318"/>
    <property type="project" value="GO_Central"/>
</dbReference>
<reference evidence="7 8" key="1">
    <citation type="journal article" date="2004" name="Science">
        <title>The genome of the diatom Thalassiosira pseudonana: ecology, evolution, and metabolism.</title>
        <authorList>
            <person name="Armbrust E.V."/>
            <person name="Berges J.A."/>
            <person name="Bowler C."/>
            <person name="Green B.R."/>
            <person name="Martinez D."/>
            <person name="Putnam N.H."/>
            <person name="Zhou S."/>
            <person name="Allen A.E."/>
            <person name="Apt K.E."/>
            <person name="Bechner M."/>
            <person name="Brzezinski M.A."/>
            <person name="Chaal B.K."/>
            <person name="Chiovitti A."/>
            <person name="Davis A.K."/>
            <person name="Demarest M.S."/>
            <person name="Detter J.C."/>
            <person name="Glavina T."/>
            <person name="Goodstein D."/>
            <person name="Hadi M.Z."/>
            <person name="Hellsten U."/>
            <person name="Hildebrand M."/>
            <person name="Jenkins B.D."/>
            <person name="Jurka J."/>
            <person name="Kapitonov V.V."/>
            <person name="Kroger N."/>
            <person name="Lau W.W."/>
            <person name="Lane T.W."/>
            <person name="Larimer F.W."/>
            <person name="Lippmeier J.C."/>
            <person name="Lucas S."/>
            <person name="Medina M."/>
            <person name="Montsant A."/>
            <person name="Obornik M."/>
            <person name="Parker M.S."/>
            <person name="Palenik B."/>
            <person name="Pazour G.J."/>
            <person name="Richardson P.M."/>
            <person name="Rynearson T.A."/>
            <person name="Saito M.A."/>
            <person name="Schwartz D.C."/>
            <person name="Thamatrakoln K."/>
            <person name="Valentin K."/>
            <person name="Vardi A."/>
            <person name="Wilkerson F.P."/>
            <person name="Rokhsar D.S."/>
        </authorList>
    </citation>
    <scope>NUCLEOTIDE SEQUENCE [LARGE SCALE GENOMIC DNA]</scope>
    <source>
        <strain evidence="7 8">CCMP1335</strain>
    </source>
</reference>
<gene>
    <name evidence="7" type="ORF">THAPSDRAFT_262099</name>
</gene>
<comment type="cofactor">
    <cofactor evidence="1 4">
        <name>pyridoxal 5'-phosphate</name>
        <dbReference type="ChEBI" id="CHEBI:597326"/>
    </cofactor>
</comment>
<evidence type="ECO:0000256" key="3">
    <source>
        <dbReference type="ARBA" id="ARBA00023235"/>
    </source>
</evidence>
<dbReference type="PRINTS" id="PR00992">
    <property type="entry name" value="ALARACEMASE"/>
</dbReference>
<feature type="non-terminal residue" evidence="7">
    <location>
        <position position="388"/>
    </location>
</feature>
<reference evidence="7 8" key="2">
    <citation type="journal article" date="2008" name="Nature">
        <title>The Phaeodactylum genome reveals the evolutionary history of diatom genomes.</title>
        <authorList>
            <person name="Bowler C."/>
            <person name="Allen A.E."/>
            <person name="Badger J.H."/>
            <person name="Grimwood J."/>
            <person name="Jabbari K."/>
            <person name="Kuo A."/>
            <person name="Maheswari U."/>
            <person name="Martens C."/>
            <person name="Maumus F."/>
            <person name="Otillar R.P."/>
            <person name="Rayko E."/>
            <person name="Salamov A."/>
            <person name="Vandepoele K."/>
            <person name="Beszteri B."/>
            <person name="Gruber A."/>
            <person name="Heijde M."/>
            <person name="Katinka M."/>
            <person name="Mock T."/>
            <person name="Valentin K."/>
            <person name="Verret F."/>
            <person name="Berges J.A."/>
            <person name="Brownlee C."/>
            <person name="Cadoret J.P."/>
            <person name="Chiovitti A."/>
            <person name="Choi C.J."/>
            <person name="Coesel S."/>
            <person name="De Martino A."/>
            <person name="Detter J.C."/>
            <person name="Durkin C."/>
            <person name="Falciatore A."/>
            <person name="Fournet J."/>
            <person name="Haruta M."/>
            <person name="Huysman M.J."/>
            <person name="Jenkins B.D."/>
            <person name="Jiroutova K."/>
            <person name="Jorgensen R.E."/>
            <person name="Joubert Y."/>
            <person name="Kaplan A."/>
            <person name="Kroger N."/>
            <person name="Kroth P.G."/>
            <person name="La Roche J."/>
            <person name="Lindquist E."/>
            <person name="Lommer M."/>
            <person name="Martin-Jezequel V."/>
            <person name="Lopez P.J."/>
            <person name="Lucas S."/>
            <person name="Mangogna M."/>
            <person name="McGinnis K."/>
            <person name="Medlin L.K."/>
            <person name="Montsant A."/>
            <person name="Oudot-Le Secq M.P."/>
            <person name="Napoli C."/>
            <person name="Obornik M."/>
            <person name="Parker M.S."/>
            <person name="Petit J.L."/>
            <person name="Porcel B.M."/>
            <person name="Poulsen N."/>
            <person name="Robison M."/>
            <person name="Rychlewski L."/>
            <person name="Rynearson T.A."/>
            <person name="Schmutz J."/>
            <person name="Shapiro H."/>
            <person name="Siaut M."/>
            <person name="Stanley M."/>
            <person name="Sussman M.R."/>
            <person name="Taylor A.R."/>
            <person name="Vardi A."/>
            <person name="von Dassow P."/>
            <person name="Vyverman W."/>
            <person name="Willis A."/>
            <person name="Wyrwicz L.S."/>
            <person name="Rokhsar D.S."/>
            <person name="Weissenbach J."/>
            <person name="Armbrust E.V."/>
            <person name="Green B.R."/>
            <person name="Van de Peer Y."/>
            <person name="Grigoriev I.V."/>
        </authorList>
    </citation>
    <scope>NUCLEOTIDE SEQUENCE [LARGE SCALE GENOMIC DNA]</scope>
    <source>
        <strain evidence="7 8">CCMP1335</strain>
    </source>
</reference>
<dbReference type="OMA" id="WEILCGF"/>
<evidence type="ECO:0000313" key="7">
    <source>
        <dbReference type="EMBL" id="EED92764.1"/>
    </source>
</evidence>
<dbReference type="InterPro" id="IPR029066">
    <property type="entry name" value="PLP-binding_barrel"/>
</dbReference>